<feature type="domain" description="Rhodopsin" evidence="8">
    <location>
        <begin position="35"/>
        <end position="275"/>
    </location>
</feature>
<feature type="transmembrane region" description="Helical" evidence="7">
    <location>
        <begin position="129"/>
        <end position="156"/>
    </location>
</feature>
<keyword evidence="2 7" id="KW-0812">Transmembrane</keyword>
<evidence type="ECO:0000313" key="9">
    <source>
        <dbReference type="EMBL" id="OCK78964.1"/>
    </source>
</evidence>
<comment type="subcellular location">
    <subcellularLocation>
        <location evidence="1">Membrane</location>
        <topology evidence="1">Multi-pass membrane protein</topology>
    </subcellularLocation>
</comment>
<accession>A0A8E2JEE5</accession>
<feature type="transmembrane region" description="Helical" evidence="7">
    <location>
        <begin position="211"/>
        <end position="230"/>
    </location>
</feature>
<dbReference type="Pfam" id="PF20684">
    <property type="entry name" value="Fung_rhodopsin"/>
    <property type="match status" value="1"/>
</dbReference>
<organism evidence="9 10">
    <name type="scientific">Lepidopterella palustris CBS 459.81</name>
    <dbReference type="NCBI Taxonomy" id="1314670"/>
    <lineage>
        <taxon>Eukaryota</taxon>
        <taxon>Fungi</taxon>
        <taxon>Dikarya</taxon>
        <taxon>Ascomycota</taxon>
        <taxon>Pezizomycotina</taxon>
        <taxon>Dothideomycetes</taxon>
        <taxon>Pleosporomycetidae</taxon>
        <taxon>Mytilinidiales</taxon>
        <taxon>Argynnaceae</taxon>
        <taxon>Lepidopterella</taxon>
    </lineage>
</organism>
<keyword evidence="4 7" id="KW-0472">Membrane</keyword>
<comment type="similarity">
    <text evidence="5">Belongs to the SAT4 family.</text>
</comment>
<proteinExistence type="inferred from homology"/>
<evidence type="ECO:0000256" key="5">
    <source>
        <dbReference type="ARBA" id="ARBA00038359"/>
    </source>
</evidence>
<keyword evidence="10" id="KW-1185">Reference proteome</keyword>
<evidence type="ECO:0000256" key="2">
    <source>
        <dbReference type="ARBA" id="ARBA00022692"/>
    </source>
</evidence>
<reference evidence="9 10" key="1">
    <citation type="journal article" date="2016" name="Nat. Commun.">
        <title>Ectomycorrhizal ecology is imprinted in the genome of the dominant symbiotic fungus Cenococcum geophilum.</title>
        <authorList>
            <consortium name="DOE Joint Genome Institute"/>
            <person name="Peter M."/>
            <person name="Kohler A."/>
            <person name="Ohm R.A."/>
            <person name="Kuo A."/>
            <person name="Krutzmann J."/>
            <person name="Morin E."/>
            <person name="Arend M."/>
            <person name="Barry K.W."/>
            <person name="Binder M."/>
            <person name="Choi C."/>
            <person name="Clum A."/>
            <person name="Copeland A."/>
            <person name="Grisel N."/>
            <person name="Haridas S."/>
            <person name="Kipfer T."/>
            <person name="LaButti K."/>
            <person name="Lindquist E."/>
            <person name="Lipzen A."/>
            <person name="Maire R."/>
            <person name="Meier B."/>
            <person name="Mihaltcheva S."/>
            <person name="Molinier V."/>
            <person name="Murat C."/>
            <person name="Poggeler S."/>
            <person name="Quandt C.A."/>
            <person name="Sperisen C."/>
            <person name="Tritt A."/>
            <person name="Tisserant E."/>
            <person name="Crous P.W."/>
            <person name="Henrissat B."/>
            <person name="Nehls U."/>
            <person name="Egli S."/>
            <person name="Spatafora J.W."/>
            <person name="Grigoriev I.V."/>
            <person name="Martin F.M."/>
        </authorList>
    </citation>
    <scope>NUCLEOTIDE SEQUENCE [LARGE SCALE GENOMIC DNA]</scope>
    <source>
        <strain evidence="9 10">CBS 459.81</strain>
    </source>
</reference>
<dbReference type="PANTHER" id="PTHR33048">
    <property type="entry name" value="PTH11-LIKE INTEGRAL MEMBRANE PROTEIN (AFU_ORTHOLOGUE AFUA_5G11245)"/>
    <property type="match status" value="1"/>
</dbReference>
<feature type="transmembrane region" description="Helical" evidence="7">
    <location>
        <begin position="92"/>
        <end position="117"/>
    </location>
</feature>
<evidence type="ECO:0000256" key="3">
    <source>
        <dbReference type="ARBA" id="ARBA00022989"/>
    </source>
</evidence>
<evidence type="ECO:0000313" key="10">
    <source>
        <dbReference type="Proteomes" id="UP000250266"/>
    </source>
</evidence>
<evidence type="ECO:0000259" key="8">
    <source>
        <dbReference type="Pfam" id="PF20684"/>
    </source>
</evidence>
<dbReference type="Proteomes" id="UP000250266">
    <property type="component" value="Unassembled WGS sequence"/>
</dbReference>
<protein>
    <recommendedName>
        <fullName evidence="8">Rhodopsin domain-containing protein</fullName>
    </recommendedName>
</protein>
<name>A0A8E2JEE5_9PEZI</name>
<feature type="transmembrane region" description="Helical" evidence="7">
    <location>
        <begin position="18"/>
        <end position="39"/>
    </location>
</feature>
<dbReference type="PANTHER" id="PTHR33048:SF129">
    <property type="entry name" value="INTEGRAL MEMBRANE PROTEIN-RELATED"/>
    <property type="match status" value="1"/>
</dbReference>
<evidence type="ECO:0000256" key="6">
    <source>
        <dbReference type="SAM" id="MobiDB-lite"/>
    </source>
</evidence>
<evidence type="ECO:0000256" key="1">
    <source>
        <dbReference type="ARBA" id="ARBA00004141"/>
    </source>
</evidence>
<dbReference type="AlphaFoldDB" id="A0A8E2JEE5"/>
<evidence type="ECO:0000256" key="7">
    <source>
        <dbReference type="SAM" id="Phobius"/>
    </source>
</evidence>
<dbReference type="EMBL" id="KV745030">
    <property type="protein sequence ID" value="OCK78964.1"/>
    <property type="molecule type" value="Genomic_DNA"/>
</dbReference>
<feature type="region of interest" description="Disordered" evidence="6">
    <location>
        <begin position="311"/>
        <end position="338"/>
    </location>
</feature>
<dbReference type="InterPro" id="IPR049326">
    <property type="entry name" value="Rhodopsin_dom_fungi"/>
</dbReference>
<gene>
    <name evidence="9" type="ORF">K432DRAFT_331057</name>
</gene>
<sequence length="367" mass="41175">MVAATTPPGPDVSIAPRYLGLTGSFLGVGIFVYILRMYTRIWPVQRLGLDDWSMTVSVILMTSIWAMCAQAIKHGMGRHNYYVPLEDQMKAGRLLFIIQPMWVWSIAFVKISMAFMLLRILRSKNWHMFLYATIAVQVVSSMIFMFILLLQCRPIYAIWDPATPNAKCWSPLPAQIGLYGNAAISIITDFVFTVLPITFIHKMNLPLRQRVAIGSLMCLGLFATAAGIVKTSLVKTYNNGGDNLYHMVDLITWGFLEEEMGIIAVCIPCLKALIEGTLKQLRIISSENSNSRTAHNRSGYLHFGGSQTQAHQLESMRSRSRNHWRKSSGDQEAQSQEVILPVGKDGEIVKTTEFTFVTEEANKDSAE</sequence>
<dbReference type="GO" id="GO:0016020">
    <property type="term" value="C:membrane"/>
    <property type="evidence" value="ECO:0007669"/>
    <property type="project" value="UniProtKB-SubCell"/>
</dbReference>
<dbReference type="OrthoDB" id="3934549at2759"/>
<evidence type="ECO:0000256" key="4">
    <source>
        <dbReference type="ARBA" id="ARBA00023136"/>
    </source>
</evidence>
<keyword evidence="3 7" id="KW-1133">Transmembrane helix</keyword>
<dbReference type="InterPro" id="IPR052337">
    <property type="entry name" value="SAT4-like"/>
</dbReference>
<feature type="transmembrane region" description="Helical" evidence="7">
    <location>
        <begin position="176"/>
        <end position="199"/>
    </location>
</feature>